<name>A0A6J7K144_9ZZZZ</name>
<reference evidence="2" key="1">
    <citation type="submission" date="2020-05" db="EMBL/GenBank/DDBJ databases">
        <authorList>
            <person name="Chiriac C."/>
            <person name="Salcher M."/>
            <person name="Ghai R."/>
            <person name="Kavagutti S V."/>
        </authorList>
    </citation>
    <scope>NUCLEOTIDE SEQUENCE</scope>
</reference>
<keyword evidence="1" id="KW-1133">Transmembrane helix</keyword>
<sequence>MDFVLISGPLLISFGLVLSVVILGYQKVILTGVANTLAERAALADVSEAEFATLAEAEMAKWNLNLANLSVADSEGIETVRLSLNGFAGWQIEAVGFATKELQ</sequence>
<evidence type="ECO:0000256" key="1">
    <source>
        <dbReference type="SAM" id="Phobius"/>
    </source>
</evidence>
<dbReference type="EMBL" id="CAFBNO010000005">
    <property type="protein sequence ID" value="CAB4948699.1"/>
    <property type="molecule type" value="Genomic_DNA"/>
</dbReference>
<organism evidence="2">
    <name type="scientific">freshwater metagenome</name>
    <dbReference type="NCBI Taxonomy" id="449393"/>
    <lineage>
        <taxon>unclassified sequences</taxon>
        <taxon>metagenomes</taxon>
        <taxon>ecological metagenomes</taxon>
    </lineage>
</organism>
<evidence type="ECO:0000313" key="2">
    <source>
        <dbReference type="EMBL" id="CAB4948699.1"/>
    </source>
</evidence>
<dbReference type="AlphaFoldDB" id="A0A6J7K144"/>
<gene>
    <name evidence="2" type="ORF">UFOPK3837_00284</name>
</gene>
<keyword evidence="1" id="KW-0472">Membrane</keyword>
<keyword evidence="1" id="KW-0812">Transmembrane</keyword>
<accession>A0A6J7K144</accession>
<feature type="transmembrane region" description="Helical" evidence="1">
    <location>
        <begin position="6"/>
        <end position="25"/>
    </location>
</feature>
<proteinExistence type="predicted"/>
<protein>
    <submittedName>
        <fullName evidence="2">Unannotated protein</fullName>
    </submittedName>
</protein>